<protein>
    <submittedName>
        <fullName evidence="1">Uncharacterized protein</fullName>
    </submittedName>
</protein>
<reference evidence="1 2" key="1">
    <citation type="submission" date="2019-11" db="EMBL/GenBank/DDBJ databases">
        <authorList>
            <person name="He Y."/>
        </authorList>
    </citation>
    <scope>NUCLEOTIDE SEQUENCE [LARGE SCALE GENOMIC DNA]</scope>
    <source>
        <strain evidence="1 2">SCSIO 58843</strain>
    </source>
</reference>
<sequence>MIDEGELGAISLYLMLAARIDPVAALHATDAWAGDAFVTSRDLEGDLCTRIVAATRDATSADVLDAALSDWVAAAPERSLAEAVRRGERFDVTSCDPGPGSDMGIVVDPMEALALPATRSFVIYGVVDQGFEPEVGVCVWDELLVAVPVKALVAPAPPPRVVGQVQDTLMDALLSCRRDVG</sequence>
<dbReference type="EMBL" id="CP045851">
    <property type="protein sequence ID" value="QGG96734.1"/>
    <property type="molecule type" value="Genomic_DNA"/>
</dbReference>
<proteinExistence type="predicted"/>
<evidence type="ECO:0000313" key="2">
    <source>
        <dbReference type="Proteomes" id="UP000334019"/>
    </source>
</evidence>
<name>A0A5Q2RMN6_9ACTN</name>
<dbReference type="RefSeq" id="WP_153760838.1">
    <property type="nucleotide sequence ID" value="NZ_CP045851.1"/>
</dbReference>
<dbReference type="AlphaFoldDB" id="A0A5Q2RMN6"/>
<gene>
    <name evidence="1" type="ORF">GH723_17425</name>
</gene>
<evidence type="ECO:0000313" key="1">
    <source>
        <dbReference type="EMBL" id="QGG96734.1"/>
    </source>
</evidence>
<dbReference type="Proteomes" id="UP000334019">
    <property type="component" value="Chromosome"/>
</dbReference>
<keyword evidence="2" id="KW-1185">Reference proteome</keyword>
<accession>A0A5Q2RMN6</accession>
<organism evidence="1 2">
    <name type="scientific">Actinomarinicola tropica</name>
    <dbReference type="NCBI Taxonomy" id="2789776"/>
    <lineage>
        <taxon>Bacteria</taxon>
        <taxon>Bacillati</taxon>
        <taxon>Actinomycetota</taxon>
        <taxon>Acidimicrobiia</taxon>
        <taxon>Acidimicrobiales</taxon>
        <taxon>Iamiaceae</taxon>
        <taxon>Actinomarinicola</taxon>
    </lineage>
</organism>
<dbReference type="KEGG" id="atq:GH723_17425"/>